<keyword evidence="1" id="KW-0472">Membrane</keyword>
<gene>
    <name evidence="2" type="ORF">Aeh1ORF124c</name>
</gene>
<evidence type="ECO:0000313" key="2">
    <source>
        <dbReference type="EMBL" id="AAQ17787.1"/>
    </source>
</evidence>
<accession>Q76YV9</accession>
<feature type="transmembrane region" description="Helical" evidence="1">
    <location>
        <begin position="12"/>
        <end position="32"/>
    </location>
</feature>
<keyword evidence="3" id="KW-1185">Reference proteome</keyword>
<dbReference type="Proteomes" id="UP000002555">
    <property type="component" value="Segment"/>
</dbReference>
<keyword evidence="1" id="KW-1133">Transmembrane helix</keyword>
<evidence type="ECO:0000256" key="1">
    <source>
        <dbReference type="SAM" id="Phobius"/>
    </source>
</evidence>
<keyword evidence="1" id="KW-0812">Transmembrane</keyword>
<reference evidence="2 3" key="1">
    <citation type="journal article" date="2001" name="J. Bacteriol.">
        <title>Phylogeny of the major head and tail genes of the wide-ranging T4-type bacteriophages.</title>
        <authorList>
            <person name="Tetart F."/>
            <person name="Desplats C."/>
            <person name="Kutateladze M."/>
            <person name="Monod C."/>
            <person name="Ackermann H.W."/>
            <person name="Krisch H.M."/>
        </authorList>
    </citation>
    <scope>NUCLEOTIDE SEQUENCE</scope>
</reference>
<dbReference type="EMBL" id="AY266303">
    <property type="protein sequence ID" value="AAQ17787.1"/>
    <property type="molecule type" value="Genomic_DNA"/>
</dbReference>
<dbReference type="OrthoDB" id="33141at10239"/>
<name>Q76YV9_9CAUD</name>
<sequence length="115" mass="13584">MDVIEIGVKEVVILFVFLIVCRVIYVKIMTWLDHDKFLSKLPTLNKNLLRYGIQIQEQGKQFVFIGWHRTTGPMTISMAKTFMYYLGRNEQMVVDYFKENSSTITKSVDFFKETE</sequence>
<dbReference type="RefSeq" id="NP_944010.1">
    <property type="nucleotide sequence ID" value="NC_005260.1"/>
</dbReference>
<organism evidence="2 3">
    <name type="scientific">Aeromonas phage Aeh1</name>
    <dbReference type="NCBI Taxonomy" id="2880362"/>
    <lineage>
        <taxon>Viruses</taxon>
        <taxon>Duplodnaviria</taxon>
        <taxon>Heunggongvirae</taxon>
        <taxon>Uroviricota</taxon>
        <taxon>Caudoviricetes</taxon>
        <taxon>Pantevenvirales</taxon>
        <taxon>Straboviridae</taxon>
        <taxon>Cinqassovirus</taxon>
        <taxon>Cinqassovirus aeh1</taxon>
    </lineage>
</organism>
<proteinExistence type="predicted"/>
<evidence type="ECO:0000313" key="3">
    <source>
        <dbReference type="Proteomes" id="UP000002555"/>
    </source>
</evidence>
<dbReference type="KEGG" id="vg:2657989"/>
<protein>
    <submittedName>
        <fullName evidence="2">Uncharacterized protein</fullName>
    </submittedName>
</protein>